<protein>
    <submittedName>
        <fullName evidence="1">Uncharacterized protein</fullName>
    </submittedName>
</protein>
<proteinExistence type="predicted"/>
<evidence type="ECO:0000313" key="2">
    <source>
        <dbReference type="Proteomes" id="UP000318288"/>
    </source>
</evidence>
<keyword evidence="2" id="KW-1185">Reference proteome</keyword>
<organism evidence="1 2">
    <name type="scientific">Rubripirellula tenax</name>
    <dbReference type="NCBI Taxonomy" id="2528015"/>
    <lineage>
        <taxon>Bacteria</taxon>
        <taxon>Pseudomonadati</taxon>
        <taxon>Planctomycetota</taxon>
        <taxon>Planctomycetia</taxon>
        <taxon>Pirellulales</taxon>
        <taxon>Pirellulaceae</taxon>
        <taxon>Rubripirellula</taxon>
    </lineage>
</organism>
<dbReference type="OrthoDB" id="263799at2"/>
<name>A0A5C6ENV1_9BACT</name>
<reference evidence="1 2" key="1">
    <citation type="submission" date="2019-02" db="EMBL/GenBank/DDBJ databases">
        <title>Deep-cultivation of Planctomycetes and their phenomic and genomic characterization uncovers novel biology.</title>
        <authorList>
            <person name="Wiegand S."/>
            <person name="Jogler M."/>
            <person name="Boedeker C."/>
            <person name="Pinto D."/>
            <person name="Vollmers J."/>
            <person name="Rivas-Marin E."/>
            <person name="Kohn T."/>
            <person name="Peeters S.H."/>
            <person name="Heuer A."/>
            <person name="Rast P."/>
            <person name="Oberbeckmann S."/>
            <person name="Bunk B."/>
            <person name="Jeske O."/>
            <person name="Meyerdierks A."/>
            <person name="Storesund J.E."/>
            <person name="Kallscheuer N."/>
            <person name="Luecker S."/>
            <person name="Lage O.M."/>
            <person name="Pohl T."/>
            <person name="Merkel B.J."/>
            <person name="Hornburger P."/>
            <person name="Mueller R.-W."/>
            <person name="Bruemmer F."/>
            <person name="Labrenz M."/>
            <person name="Spormann A.M."/>
            <person name="Op Den Camp H."/>
            <person name="Overmann J."/>
            <person name="Amann R."/>
            <person name="Jetten M.S.M."/>
            <person name="Mascher T."/>
            <person name="Medema M.H."/>
            <person name="Devos D.P."/>
            <person name="Kaster A.-K."/>
            <person name="Ovreas L."/>
            <person name="Rohde M."/>
            <person name="Galperin M.Y."/>
            <person name="Jogler C."/>
        </authorList>
    </citation>
    <scope>NUCLEOTIDE SEQUENCE [LARGE SCALE GENOMIC DNA]</scope>
    <source>
        <strain evidence="1 2">Poly51</strain>
    </source>
</reference>
<dbReference type="Proteomes" id="UP000318288">
    <property type="component" value="Unassembled WGS sequence"/>
</dbReference>
<dbReference type="AlphaFoldDB" id="A0A5C6ENV1"/>
<accession>A0A5C6ENV1</accession>
<sequence length="193" mass="21809">MNTTKKGSPLDRKAQTDKFFQDLEEQILQRLRSEASSPTGREELLRETGIRDAHLLDELGKLGITADGLMALRLFPLVLVAWAEENADARERDAVMTQAVRLAIREDTTAWVLLDQWLTRRPPGLGVDAWKRYIHELFSKTSDVAQKRLIELTEKQMTEVAKASGGHLGFGKVSKKEQAMIHQVVTSMRNQAE</sequence>
<dbReference type="EMBL" id="SJPW01000005">
    <property type="protein sequence ID" value="TWU50558.1"/>
    <property type="molecule type" value="Genomic_DNA"/>
</dbReference>
<comment type="caution">
    <text evidence="1">The sequence shown here is derived from an EMBL/GenBank/DDBJ whole genome shotgun (WGS) entry which is preliminary data.</text>
</comment>
<dbReference type="RefSeq" id="WP_146459282.1">
    <property type="nucleotide sequence ID" value="NZ_SJPW01000005.1"/>
</dbReference>
<gene>
    <name evidence="1" type="ORF">Poly51_38500</name>
</gene>
<evidence type="ECO:0000313" key="1">
    <source>
        <dbReference type="EMBL" id="TWU50558.1"/>
    </source>
</evidence>